<dbReference type="InParanoid" id="A0A672S075"/>
<dbReference type="AlphaFoldDB" id="A0A672S075"/>
<evidence type="ECO:0000313" key="3">
    <source>
        <dbReference type="Proteomes" id="UP000472262"/>
    </source>
</evidence>
<name>A0A672S075_SINGR</name>
<keyword evidence="3" id="KW-1185">Reference proteome</keyword>
<evidence type="ECO:0000313" key="2">
    <source>
        <dbReference type="Ensembl" id="ENSSGRP00000094655.1"/>
    </source>
</evidence>
<accession>A0A672S075</accession>
<dbReference type="PANTHER" id="PTHR11735:SF14">
    <property type="entry name" value="TRNA N6-ADENOSINE THREONYLCARBAMOYLTRANSFERASE"/>
    <property type="match status" value="1"/>
</dbReference>
<dbReference type="InterPro" id="IPR043129">
    <property type="entry name" value="ATPase_NBD"/>
</dbReference>
<proteinExistence type="predicted"/>
<dbReference type="GO" id="GO:0000408">
    <property type="term" value="C:EKC/KEOPS complex"/>
    <property type="evidence" value="ECO:0007669"/>
    <property type="project" value="TreeGrafter"/>
</dbReference>
<dbReference type="Pfam" id="PF00814">
    <property type="entry name" value="TsaD"/>
    <property type="match status" value="1"/>
</dbReference>
<protein>
    <submittedName>
        <fullName evidence="2">O-sialoglycoprotein endopeptidase</fullName>
    </submittedName>
</protein>
<dbReference type="SUPFAM" id="SSF53067">
    <property type="entry name" value="Actin-like ATPase domain"/>
    <property type="match status" value="1"/>
</dbReference>
<reference evidence="2" key="2">
    <citation type="submission" date="2025-09" db="UniProtKB">
        <authorList>
            <consortium name="Ensembl"/>
        </authorList>
    </citation>
    <scope>IDENTIFICATION</scope>
</reference>
<organism evidence="2 3">
    <name type="scientific">Sinocyclocheilus grahami</name>
    <name type="common">Dianchi golden-line fish</name>
    <name type="synonym">Barbus grahami</name>
    <dbReference type="NCBI Taxonomy" id="75366"/>
    <lineage>
        <taxon>Eukaryota</taxon>
        <taxon>Metazoa</taxon>
        <taxon>Chordata</taxon>
        <taxon>Craniata</taxon>
        <taxon>Vertebrata</taxon>
        <taxon>Euteleostomi</taxon>
        <taxon>Actinopterygii</taxon>
        <taxon>Neopterygii</taxon>
        <taxon>Teleostei</taxon>
        <taxon>Ostariophysi</taxon>
        <taxon>Cypriniformes</taxon>
        <taxon>Cyprinidae</taxon>
        <taxon>Cyprininae</taxon>
        <taxon>Sinocyclocheilus</taxon>
    </lineage>
</organism>
<sequence length="118" mass="13238">MTVVIGFEGSANKIGVGIIRDGEVLSNPRHTYITPPPSKVRFLPGETAKHHRSEILTVLQEALDEAGLKAADIDCVAYTKGEYLYEYLLAFNTLCIFPHYSIYQLSPVVQGLEWELLW</sequence>
<dbReference type="GO" id="GO:0005737">
    <property type="term" value="C:cytoplasm"/>
    <property type="evidence" value="ECO:0007669"/>
    <property type="project" value="TreeGrafter"/>
</dbReference>
<dbReference type="Proteomes" id="UP000472262">
    <property type="component" value="Unassembled WGS sequence"/>
</dbReference>
<dbReference type="PANTHER" id="PTHR11735">
    <property type="entry name" value="TRNA N6-ADENOSINE THREONYLCARBAMOYLTRANSFERASE"/>
    <property type="match status" value="1"/>
</dbReference>
<feature type="domain" description="Gcp-like" evidence="1">
    <location>
        <begin position="42"/>
        <end position="81"/>
    </location>
</feature>
<dbReference type="InterPro" id="IPR000905">
    <property type="entry name" value="Gcp-like_dom"/>
</dbReference>
<dbReference type="Gene3D" id="3.30.420.40">
    <property type="match status" value="1"/>
</dbReference>
<dbReference type="Ensembl" id="ENSSGRT00000100731.1">
    <property type="protein sequence ID" value="ENSSGRP00000094655.1"/>
    <property type="gene ID" value="ENSSGRG00000047352.1"/>
</dbReference>
<reference evidence="2" key="1">
    <citation type="submission" date="2025-08" db="UniProtKB">
        <authorList>
            <consortium name="Ensembl"/>
        </authorList>
    </citation>
    <scope>IDENTIFICATION</scope>
</reference>
<evidence type="ECO:0000259" key="1">
    <source>
        <dbReference type="Pfam" id="PF00814"/>
    </source>
</evidence>
<dbReference type="OMA" id="GEYLYEY"/>